<feature type="compositionally biased region" description="Basic and acidic residues" evidence="1">
    <location>
        <begin position="318"/>
        <end position="336"/>
    </location>
</feature>
<evidence type="ECO:0000256" key="1">
    <source>
        <dbReference type="SAM" id="MobiDB-lite"/>
    </source>
</evidence>
<feature type="region of interest" description="Disordered" evidence="1">
    <location>
        <begin position="111"/>
        <end position="141"/>
    </location>
</feature>
<feature type="transmembrane region" description="Helical" evidence="2">
    <location>
        <begin position="240"/>
        <end position="260"/>
    </location>
</feature>
<gene>
    <name evidence="4" type="ORF">LGLO00237_LOCUS33495</name>
</gene>
<dbReference type="AlphaFoldDB" id="A0A7S3ZFP3"/>
<dbReference type="EMBL" id="HBIV01048205">
    <property type="protein sequence ID" value="CAE0681707.1"/>
    <property type="molecule type" value="Transcribed_RNA"/>
</dbReference>
<keyword evidence="2" id="KW-0812">Transmembrane</keyword>
<protein>
    <submittedName>
        <fullName evidence="4">Uncharacterized protein</fullName>
    </submittedName>
</protein>
<feature type="region of interest" description="Disordered" evidence="1">
    <location>
        <begin position="160"/>
        <end position="179"/>
    </location>
</feature>
<feature type="region of interest" description="Disordered" evidence="1">
    <location>
        <begin position="303"/>
        <end position="356"/>
    </location>
</feature>
<sequence length="375" mass="40601">MRVSSFVGLLGVLTLFPVGARWLKESKSINLQNRKDAKLENVTEDIVLEVANSTGLKRKPLKPNQQSTLQVDETLATPAQPTSPPKLLPENATAALPSVLIEVGATSLGAKNTADHDSEQETEANDEVHSDSRIEKETGDVNIIESTNVAKDIDLLGKSEAGSEASQKRVEESNITEDSEVFTKNEVEEKPVPMNKKPSEEVEETSTEVNVEGSVGAVPLGVAQDVLQEIERKPSPSSTLALIGSALLLFLGIGELFLLVNAKGCTYKTWCIIADGATTEWEAEVRGAQFHARVVTVAAGYSMARPEEKEEKEEENDGTNRVDNFDEKSHQKEKAAPEGTAVPTPADSQKSEKLVEMKDVISDAPIRFEVADLIS</sequence>
<keyword evidence="2" id="KW-0472">Membrane</keyword>
<keyword evidence="2" id="KW-1133">Transmembrane helix</keyword>
<organism evidence="4">
    <name type="scientific">Lotharella globosa</name>
    <dbReference type="NCBI Taxonomy" id="91324"/>
    <lineage>
        <taxon>Eukaryota</taxon>
        <taxon>Sar</taxon>
        <taxon>Rhizaria</taxon>
        <taxon>Cercozoa</taxon>
        <taxon>Chlorarachniophyceae</taxon>
        <taxon>Lotharella</taxon>
    </lineage>
</organism>
<name>A0A7S3ZFP3_9EUKA</name>
<feature type="signal peptide" evidence="3">
    <location>
        <begin position="1"/>
        <end position="20"/>
    </location>
</feature>
<evidence type="ECO:0000256" key="2">
    <source>
        <dbReference type="SAM" id="Phobius"/>
    </source>
</evidence>
<evidence type="ECO:0000256" key="3">
    <source>
        <dbReference type="SAM" id="SignalP"/>
    </source>
</evidence>
<feature type="chain" id="PRO_5031412618" evidence="3">
    <location>
        <begin position="21"/>
        <end position="375"/>
    </location>
</feature>
<reference evidence="4" key="1">
    <citation type="submission" date="2021-01" db="EMBL/GenBank/DDBJ databases">
        <authorList>
            <person name="Corre E."/>
            <person name="Pelletier E."/>
            <person name="Niang G."/>
            <person name="Scheremetjew M."/>
            <person name="Finn R."/>
            <person name="Kale V."/>
            <person name="Holt S."/>
            <person name="Cochrane G."/>
            <person name="Meng A."/>
            <person name="Brown T."/>
            <person name="Cohen L."/>
        </authorList>
    </citation>
    <scope>NUCLEOTIDE SEQUENCE</scope>
    <source>
        <strain evidence="4">CCCM811</strain>
    </source>
</reference>
<keyword evidence="3" id="KW-0732">Signal</keyword>
<evidence type="ECO:0000313" key="4">
    <source>
        <dbReference type="EMBL" id="CAE0681707.1"/>
    </source>
</evidence>
<feature type="compositionally biased region" description="Basic and acidic residues" evidence="1">
    <location>
        <begin position="126"/>
        <end position="139"/>
    </location>
</feature>
<proteinExistence type="predicted"/>
<accession>A0A7S3ZFP3</accession>